<dbReference type="Proteomes" id="UP000051681">
    <property type="component" value="Unassembled WGS sequence"/>
</dbReference>
<feature type="domain" description="N-acetylmuramoyl-L-alanine amidase" evidence="5">
    <location>
        <begin position="13"/>
        <end position="146"/>
    </location>
</feature>
<protein>
    <recommendedName>
        <fullName evidence="2">N-acetylmuramoyl-L-alanine amidase</fullName>
        <ecNumber evidence="2">3.5.1.28</ecNumber>
    </recommendedName>
</protein>
<dbReference type="OrthoDB" id="9794842at2"/>
<dbReference type="GO" id="GO:0008745">
    <property type="term" value="F:N-acetylmuramoyl-L-alanine amidase activity"/>
    <property type="evidence" value="ECO:0007669"/>
    <property type="project" value="UniProtKB-EC"/>
</dbReference>
<dbReference type="SMART" id="SM00644">
    <property type="entry name" value="Ami_2"/>
    <property type="match status" value="1"/>
</dbReference>
<dbReference type="Pfam" id="PF01510">
    <property type="entry name" value="Amidase_2"/>
    <property type="match status" value="1"/>
</dbReference>
<evidence type="ECO:0000313" key="7">
    <source>
        <dbReference type="Proteomes" id="UP000051681"/>
    </source>
</evidence>
<dbReference type="EC" id="3.5.1.28" evidence="2"/>
<evidence type="ECO:0000256" key="2">
    <source>
        <dbReference type="ARBA" id="ARBA00011901"/>
    </source>
</evidence>
<comment type="catalytic activity">
    <reaction evidence="1">
        <text>Hydrolyzes the link between N-acetylmuramoyl residues and L-amino acid residues in certain cell-wall glycopeptides.</text>
        <dbReference type="EC" id="3.5.1.28"/>
    </reaction>
</comment>
<sequence length="220" mass="23917">MPVADMNIIQHPSPNFGERRDGARPELIVLHYTAMPTAQAALARLSDPAFEVSAHYLIGRCGQIWQMVDEEKRAWHAGAGAWGGLGDVNSRSIGIELSNSGAEPFSELLMASLEALLADLMARWGIPAQNIIGHSDMAPGRKIDPGARFDWPRLEQQGMARLRGEAGQDLTPDPARLRALATVCGYPEDVSDDALLEAVRLRYRRGALGPLCAEDLRVLG</sequence>
<dbReference type="Gene3D" id="3.40.80.10">
    <property type="entry name" value="Peptidoglycan recognition protein-like"/>
    <property type="match status" value="1"/>
</dbReference>
<keyword evidence="3 6" id="KW-0378">Hydrolase</keyword>
<dbReference type="RefSeq" id="WP_058319902.1">
    <property type="nucleotide sequence ID" value="NZ_JBMYKQ010000010.1"/>
</dbReference>
<organism evidence="6 7">
    <name type="scientific">Thalassovita mediterranea</name>
    <dbReference type="NCBI Taxonomy" id="340021"/>
    <lineage>
        <taxon>Bacteria</taxon>
        <taxon>Pseudomonadati</taxon>
        <taxon>Pseudomonadota</taxon>
        <taxon>Alphaproteobacteria</taxon>
        <taxon>Rhodobacterales</taxon>
        <taxon>Roseobacteraceae</taxon>
        <taxon>Thalassovita</taxon>
    </lineage>
</organism>
<dbReference type="AlphaFoldDB" id="A0A0P1GT81"/>
<keyword evidence="7" id="KW-1185">Reference proteome</keyword>
<dbReference type="InterPro" id="IPR051206">
    <property type="entry name" value="NAMLAA_amidase_2"/>
</dbReference>
<dbReference type="InterPro" id="IPR036505">
    <property type="entry name" value="Amidase/PGRP_sf"/>
</dbReference>
<dbReference type="GO" id="GO:0009254">
    <property type="term" value="P:peptidoglycan turnover"/>
    <property type="evidence" value="ECO:0007669"/>
    <property type="project" value="TreeGrafter"/>
</dbReference>
<dbReference type="PANTHER" id="PTHR30417:SF1">
    <property type="entry name" value="N-ACETYLMURAMOYL-L-ALANINE AMIDASE AMID"/>
    <property type="match status" value="1"/>
</dbReference>
<reference evidence="6 7" key="1">
    <citation type="submission" date="2015-09" db="EMBL/GenBank/DDBJ databases">
        <authorList>
            <consortium name="Swine Surveillance"/>
        </authorList>
    </citation>
    <scope>NUCLEOTIDE SEQUENCE [LARGE SCALE GENOMIC DNA]</scope>
    <source>
        <strain evidence="6 7">CECT 8383</strain>
    </source>
</reference>
<dbReference type="CDD" id="cd06583">
    <property type="entry name" value="PGRP"/>
    <property type="match status" value="1"/>
</dbReference>
<dbReference type="GO" id="GO:0009253">
    <property type="term" value="P:peptidoglycan catabolic process"/>
    <property type="evidence" value="ECO:0007669"/>
    <property type="project" value="InterPro"/>
</dbReference>
<evidence type="ECO:0000256" key="3">
    <source>
        <dbReference type="ARBA" id="ARBA00022801"/>
    </source>
</evidence>
<proteinExistence type="predicted"/>
<dbReference type="GO" id="GO:0071555">
    <property type="term" value="P:cell wall organization"/>
    <property type="evidence" value="ECO:0007669"/>
    <property type="project" value="UniProtKB-KW"/>
</dbReference>
<dbReference type="STRING" id="340021.TM5383_03082"/>
<evidence type="ECO:0000256" key="1">
    <source>
        <dbReference type="ARBA" id="ARBA00001561"/>
    </source>
</evidence>
<accession>A0A0P1GT81</accession>
<dbReference type="PANTHER" id="PTHR30417">
    <property type="entry name" value="N-ACETYLMURAMOYL-L-ALANINE AMIDASE AMID"/>
    <property type="match status" value="1"/>
</dbReference>
<name>A0A0P1GT81_9RHOB</name>
<dbReference type="EMBL" id="CYSF01000018">
    <property type="protein sequence ID" value="CUH85839.1"/>
    <property type="molecule type" value="Genomic_DNA"/>
</dbReference>
<evidence type="ECO:0000313" key="6">
    <source>
        <dbReference type="EMBL" id="CUH85839.1"/>
    </source>
</evidence>
<dbReference type="SUPFAM" id="SSF55846">
    <property type="entry name" value="N-acetylmuramoyl-L-alanine amidase-like"/>
    <property type="match status" value="1"/>
</dbReference>
<evidence type="ECO:0000259" key="5">
    <source>
        <dbReference type="SMART" id="SM00644"/>
    </source>
</evidence>
<dbReference type="InterPro" id="IPR002502">
    <property type="entry name" value="Amidase_domain"/>
</dbReference>
<evidence type="ECO:0000256" key="4">
    <source>
        <dbReference type="ARBA" id="ARBA00023316"/>
    </source>
</evidence>
<gene>
    <name evidence="6" type="primary">amiD</name>
    <name evidence="6" type="ORF">TM5383_03082</name>
</gene>
<keyword evidence="4" id="KW-0961">Cell wall biogenesis/degradation</keyword>